<keyword evidence="5 12" id="KW-0597">Phosphoprotein</keyword>
<evidence type="ECO:0000259" key="14">
    <source>
        <dbReference type="PROSITE" id="PS50110"/>
    </source>
</evidence>
<keyword evidence="8 15" id="KW-0418">Kinase</keyword>
<evidence type="ECO:0000313" key="15">
    <source>
        <dbReference type="EMBL" id="SDC70755.1"/>
    </source>
</evidence>
<keyword evidence="4" id="KW-1003">Cell membrane</keyword>
<keyword evidence="10" id="KW-0902">Two-component regulatory system</keyword>
<dbReference type="SMART" id="SM00388">
    <property type="entry name" value="HisKA"/>
    <property type="match status" value="1"/>
</dbReference>
<dbReference type="InterPro" id="IPR003661">
    <property type="entry name" value="HisK_dim/P_dom"/>
</dbReference>
<protein>
    <recommendedName>
        <fullName evidence="3">histidine kinase</fullName>
        <ecNumber evidence="3">2.7.13.3</ecNumber>
    </recommendedName>
</protein>
<evidence type="ECO:0000313" key="16">
    <source>
        <dbReference type="Proteomes" id="UP000199452"/>
    </source>
</evidence>
<dbReference type="SMART" id="SM00448">
    <property type="entry name" value="REC"/>
    <property type="match status" value="1"/>
</dbReference>
<evidence type="ECO:0000256" key="4">
    <source>
        <dbReference type="ARBA" id="ARBA00022475"/>
    </source>
</evidence>
<dbReference type="PROSITE" id="PS50109">
    <property type="entry name" value="HIS_KIN"/>
    <property type="match status" value="1"/>
</dbReference>
<evidence type="ECO:0000256" key="1">
    <source>
        <dbReference type="ARBA" id="ARBA00000085"/>
    </source>
</evidence>
<dbReference type="InterPro" id="IPR004358">
    <property type="entry name" value="Sig_transdc_His_kin-like_C"/>
</dbReference>
<evidence type="ECO:0000256" key="10">
    <source>
        <dbReference type="ARBA" id="ARBA00023012"/>
    </source>
</evidence>
<evidence type="ECO:0000256" key="2">
    <source>
        <dbReference type="ARBA" id="ARBA00004236"/>
    </source>
</evidence>
<keyword evidence="6" id="KW-0808">Transferase</keyword>
<dbReference type="PRINTS" id="PR00344">
    <property type="entry name" value="BCTRLSENSOR"/>
</dbReference>
<keyword evidence="7" id="KW-0547">Nucleotide-binding</keyword>
<name>A0A1G6NUB8_9BACT</name>
<evidence type="ECO:0000256" key="11">
    <source>
        <dbReference type="ARBA" id="ARBA00023136"/>
    </source>
</evidence>
<gene>
    <name evidence="15" type="ORF">SAMN05216323_104527</name>
</gene>
<evidence type="ECO:0000256" key="9">
    <source>
        <dbReference type="ARBA" id="ARBA00022840"/>
    </source>
</evidence>
<dbReference type="CDD" id="cd00082">
    <property type="entry name" value="HisKA"/>
    <property type="match status" value="1"/>
</dbReference>
<dbReference type="InterPro" id="IPR036890">
    <property type="entry name" value="HATPase_C_sf"/>
</dbReference>
<dbReference type="Pfam" id="PF00072">
    <property type="entry name" value="Response_reg"/>
    <property type="match status" value="1"/>
</dbReference>
<dbReference type="InterPro" id="IPR036097">
    <property type="entry name" value="HisK_dim/P_sf"/>
</dbReference>
<dbReference type="OrthoDB" id="9781208at2"/>
<dbReference type="InterPro" id="IPR005467">
    <property type="entry name" value="His_kinase_dom"/>
</dbReference>
<organism evidence="15 16">
    <name type="scientific">Williamwhitmania taraxaci</name>
    <dbReference type="NCBI Taxonomy" id="1640674"/>
    <lineage>
        <taxon>Bacteria</taxon>
        <taxon>Pseudomonadati</taxon>
        <taxon>Bacteroidota</taxon>
        <taxon>Bacteroidia</taxon>
        <taxon>Bacteroidales</taxon>
        <taxon>Williamwhitmaniaceae</taxon>
        <taxon>Williamwhitmania</taxon>
    </lineage>
</organism>
<dbReference type="PROSITE" id="PS50110">
    <property type="entry name" value="RESPONSE_REGULATORY"/>
    <property type="match status" value="1"/>
</dbReference>
<evidence type="ECO:0000256" key="12">
    <source>
        <dbReference type="PROSITE-ProRule" id="PRU00169"/>
    </source>
</evidence>
<dbReference type="AlphaFoldDB" id="A0A1G6NUB8"/>
<accession>A0A1G6NUB8</accession>
<keyword evidence="9" id="KW-0067">ATP-binding</keyword>
<dbReference type="PANTHER" id="PTHR43547">
    <property type="entry name" value="TWO-COMPONENT HISTIDINE KINASE"/>
    <property type="match status" value="1"/>
</dbReference>
<dbReference type="Gene3D" id="1.10.287.130">
    <property type="match status" value="1"/>
</dbReference>
<dbReference type="GO" id="GO:0000155">
    <property type="term" value="F:phosphorelay sensor kinase activity"/>
    <property type="evidence" value="ECO:0007669"/>
    <property type="project" value="InterPro"/>
</dbReference>
<evidence type="ECO:0000256" key="8">
    <source>
        <dbReference type="ARBA" id="ARBA00022777"/>
    </source>
</evidence>
<dbReference type="PANTHER" id="PTHR43547:SF2">
    <property type="entry name" value="HYBRID SIGNAL TRANSDUCTION HISTIDINE KINASE C"/>
    <property type="match status" value="1"/>
</dbReference>
<dbReference type="GO" id="GO:0005524">
    <property type="term" value="F:ATP binding"/>
    <property type="evidence" value="ECO:0007669"/>
    <property type="project" value="UniProtKB-KW"/>
</dbReference>
<sequence length="377" mass="42345">MEVLRVLVVDDEPGIRSGIHRILSKFSVSFPFLEDDIEYDLLEASTGEEAIEIIKQNTVDIVLLDNKLPGIQGIEVLDFIKSNFPAILVVMITSYASLELAVNATNKGAYDFVPKPFTPQELKTSMEGITKHLFLKRMTKKLNKEGRQIRFQFLTLLSHELKAPLSAIEGYLHIIQERQAGDDIAAYDKMIDRSLDRIKSMRNLIMDLLDLTHIDSGKMKREVKLQDIVPIIVTSMDTVLPFAVQCDVEVVGHWDLEMMMEVDSDEMEIILNNLLSNAVKYNKPDGKVFLEVAFANEDLVITVRDTGIGIEEEDIARLFDEFMRVKSAQTKHISGSGLGLSIVKRIVKLYNGTISVDSKLGEGTTFTITLPVVDKAK</sequence>
<dbReference type="EC" id="2.7.13.3" evidence="3"/>
<dbReference type="SUPFAM" id="SSF55874">
    <property type="entry name" value="ATPase domain of HSP90 chaperone/DNA topoisomerase II/histidine kinase"/>
    <property type="match status" value="1"/>
</dbReference>
<keyword evidence="11" id="KW-0472">Membrane</keyword>
<proteinExistence type="predicted"/>
<dbReference type="Gene3D" id="3.30.565.10">
    <property type="entry name" value="Histidine kinase-like ATPase, C-terminal domain"/>
    <property type="match status" value="1"/>
</dbReference>
<dbReference type="STRING" id="1640674.SAMN05216323_104527"/>
<comment type="subcellular location">
    <subcellularLocation>
        <location evidence="2">Cell membrane</location>
    </subcellularLocation>
</comment>
<dbReference type="InterPro" id="IPR011006">
    <property type="entry name" value="CheY-like_superfamily"/>
</dbReference>
<dbReference type="InterPro" id="IPR001789">
    <property type="entry name" value="Sig_transdc_resp-reg_receiver"/>
</dbReference>
<keyword evidence="16" id="KW-1185">Reference proteome</keyword>
<comment type="catalytic activity">
    <reaction evidence="1">
        <text>ATP + protein L-histidine = ADP + protein N-phospho-L-histidine.</text>
        <dbReference type="EC" id="2.7.13.3"/>
    </reaction>
</comment>
<evidence type="ECO:0000256" key="3">
    <source>
        <dbReference type="ARBA" id="ARBA00012438"/>
    </source>
</evidence>
<dbReference type="Pfam" id="PF02518">
    <property type="entry name" value="HATPase_c"/>
    <property type="match status" value="1"/>
</dbReference>
<dbReference type="EMBL" id="FMYP01000045">
    <property type="protein sequence ID" value="SDC70755.1"/>
    <property type="molecule type" value="Genomic_DNA"/>
</dbReference>
<reference evidence="15 16" key="1">
    <citation type="submission" date="2016-09" db="EMBL/GenBank/DDBJ databases">
        <authorList>
            <person name="Capua I."/>
            <person name="De Benedictis P."/>
            <person name="Joannis T."/>
            <person name="Lombin L.H."/>
            <person name="Cattoli G."/>
        </authorList>
    </citation>
    <scope>NUCLEOTIDE SEQUENCE [LARGE SCALE GENOMIC DNA]</scope>
    <source>
        <strain evidence="15 16">A7P-90m</strain>
    </source>
</reference>
<evidence type="ECO:0000256" key="5">
    <source>
        <dbReference type="ARBA" id="ARBA00022553"/>
    </source>
</evidence>
<dbReference type="Proteomes" id="UP000199452">
    <property type="component" value="Unassembled WGS sequence"/>
</dbReference>
<feature type="modified residue" description="4-aspartylphosphate" evidence="12">
    <location>
        <position position="65"/>
    </location>
</feature>
<dbReference type="InterPro" id="IPR003594">
    <property type="entry name" value="HATPase_dom"/>
</dbReference>
<dbReference type="GO" id="GO:0005886">
    <property type="term" value="C:plasma membrane"/>
    <property type="evidence" value="ECO:0007669"/>
    <property type="project" value="UniProtKB-SubCell"/>
</dbReference>
<dbReference type="RefSeq" id="WP_092439252.1">
    <property type="nucleotide sequence ID" value="NZ_FMYP01000045.1"/>
</dbReference>
<evidence type="ECO:0000259" key="13">
    <source>
        <dbReference type="PROSITE" id="PS50109"/>
    </source>
</evidence>
<dbReference type="SUPFAM" id="SSF52172">
    <property type="entry name" value="CheY-like"/>
    <property type="match status" value="1"/>
</dbReference>
<dbReference type="SMART" id="SM00387">
    <property type="entry name" value="HATPase_c"/>
    <property type="match status" value="1"/>
</dbReference>
<feature type="domain" description="Response regulatory" evidence="14">
    <location>
        <begin position="5"/>
        <end position="130"/>
    </location>
</feature>
<evidence type="ECO:0000256" key="7">
    <source>
        <dbReference type="ARBA" id="ARBA00022741"/>
    </source>
</evidence>
<dbReference type="Pfam" id="PF00512">
    <property type="entry name" value="HisKA"/>
    <property type="match status" value="1"/>
</dbReference>
<dbReference type="SUPFAM" id="SSF47384">
    <property type="entry name" value="Homodimeric domain of signal transducing histidine kinase"/>
    <property type="match status" value="1"/>
</dbReference>
<dbReference type="FunFam" id="3.30.565.10:FF:000023">
    <property type="entry name" value="PAS domain-containing sensor histidine kinase"/>
    <property type="match status" value="1"/>
</dbReference>
<dbReference type="Gene3D" id="3.40.50.2300">
    <property type="match status" value="1"/>
</dbReference>
<feature type="domain" description="Histidine kinase" evidence="13">
    <location>
        <begin position="156"/>
        <end position="374"/>
    </location>
</feature>
<evidence type="ECO:0000256" key="6">
    <source>
        <dbReference type="ARBA" id="ARBA00022679"/>
    </source>
</evidence>